<dbReference type="GO" id="GO:0003824">
    <property type="term" value="F:catalytic activity"/>
    <property type="evidence" value="ECO:0007669"/>
    <property type="project" value="InterPro"/>
</dbReference>
<reference evidence="8" key="1">
    <citation type="submission" date="2016-12" db="EMBL/GenBank/DDBJ databases">
        <title>Discovery of methanogenic haloarchaea.</title>
        <authorList>
            <person name="Sorokin D.Y."/>
            <person name="Makarova K.S."/>
            <person name="Abbas B."/>
            <person name="Ferrer M."/>
            <person name="Golyshin P.N."/>
        </authorList>
    </citation>
    <scope>NUCLEOTIDE SEQUENCE [LARGE SCALE GENOMIC DNA]</scope>
    <source>
        <strain evidence="8">HMET1</strain>
    </source>
</reference>
<dbReference type="EMBL" id="MSDW01000001">
    <property type="protein sequence ID" value="OKY78165.1"/>
    <property type="molecule type" value="Genomic_DNA"/>
</dbReference>
<feature type="domain" description="Radical SAM core" evidence="7">
    <location>
        <begin position="2"/>
        <end position="214"/>
    </location>
</feature>
<evidence type="ECO:0000256" key="2">
    <source>
        <dbReference type="ARBA" id="ARBA00022485"/>
    </source>
</evidence>
<dbReference type="CDD" id="cd01335">
    <property type="entry name" value="Radical_SAM"/>
    <property type="match status" value="1"/>
</dbReference>
<keyword evidence="9" id="KW-1185">Reference proteome</keyword>
<dbReference type="InterPro" id="IPR050377">
    <property type="entry name" value="Radical_SAM_PqqE_MftC-like"/>
</dbReference>
<dbReference type="InParanoid" id="A0A1Q6DUY5"/>
<keyword evidence="4" id="KW-0479">Metal-binding</keyword>
<protein>
    <submittedName>
        <fullName evidence="8">Radical SAM superfamily enzyme</fullName>
    </submittedName>
</protein>
<dbReference type="NCBIfam" id="TIGR04545">
    <property type="entry name" value="rSAM_ahbD_hemeb"/>
    <property type="match status" value="1"/>
</dbReference>
<dbReference type="PANTHER" id="PTHR11228">
    <property type="entry name" value="RADICAL SAM DOMAIN PROTEIN"/>
    <property type="match status" value="1"/>
</dbReference>
<evidence type="ECO:0000256" key="4">
    <source>
        <dbReference type="ARBA" id="ARBA00022723"/>
    </source>
</evidence>
<evidence type="ECO:0000313" key="8">
    <source>
        <dbReference type="EMBL" id="OKY78165.1"/>
    </source>
</evidence>
<dbReference type="SFLD" id="SFLDG01387">
    <property type="entry name" value="BtrN-like_SPASM_domain_contain"/>
    <property type="match status" value="1"/>
</dbReference>
<evidence type="ECO:0000256" key="6">
    <source>
        <dbReference type="ARBA" id="ARBA00023014"/>
    </source>
</evidence>
<dbReference type="Gene3D" id="3.20.20.70">
    <property type="entry name" value="Aldolase class I"/>
    <property type="match status" value="1"/>
</dbReference>
<dbReference type="PANTHER" id="PTHR11228:SF34">
    <property type="entry name" value="TUNGSTEN-CONTAINING ALDEHYDE FERREDOXIN OXIDOREDUCTASE COFACTOR MODIFYING PROTEIN"/>
    <property type="match status" value="1"/>
</dbReference>
<dbReference type="NCBIfam" id="TIGR04085">
    <property type="entry name" value="rSAM_more_4Fe4S"/>
    <property type="match status" value="1"/>
</dbReference>
<dbReference type="InterPro" id="IPR013785">
    <property type="entry name" value="Aldolase_TIM"/>
</dbReference>
<dbReference type="InterPro" id="IPR017200">
    <property type="entry name" value="PqqE-like"/>
</dbReference>
<dbReference type="SFLD" id="SFLDG01067">
    <property type="entry name" value="SPASM/twitch_domain_containing"/>
    <property type="match status" value="1"/>
</dbReference>
<evidence type="ECO:0000256" key="5">
    <source>
        <dbReference type="ARBA" id="ARBA00023004"/>
    </source>
</evidence>
<dbReference type="PIRSF" id="PIRSF037420">
    <property type="entry name" value="PQQ_syn_pqqE"/>
    <property type="match status" value="1"/>
</dbReference>
<dbReference type="PROSITE" id="PS51918">
    <property type="entry name" value="RADICAL_SAM"/>
    <property type="match status" value="1"/>
</dbReference>
<sequence>MRFKPRLVAWELTQACNLTCKHCRGSSIQEPESKELSTKEIKEVIDEISEIGNVIILTGGEPLLRDDLLEITRYGDKKGLKMVLATNGTLFGENKGIIDDLKQAGIKRVSISLDGSNPDTHDKFRGMDGAFERALEGINALREKGMPFQVNSTITKKNVSEVENIIELSQKLGAEAMHIFLLVPTGRGKDLEEQELSPQKYEDVLNWFFEKRNEYEMDFKATCAPHYYRILDQKGGELHEGGLDAKTGGCLGGKYFCFISKVGEVYPCGYLPVEAGNVRKESFREIWNNSKVFNDLRDPSKLKGKCGDCEYDKLCGGCRARAYAATGDYLGPEPYCVYQPNSG</sequence>
<comment type="caution">
    <text evidence="8">The sequence shown here is derived from an EMBL/GenBank/DDBJ whole genome shotgun (WGS) entry which is preliminary data.</text>
</comment>
<organism evidence="8 9">
    <name type="scientific">Methanohalarchaeum thermophilum</name>
    <dbReference type="NCBI Taxonomy" id="1903181"/>
    <lineage>
        <taxon>Archaea</taxon>
        <taxon>Methanobacteriati</taxon>
        <taxon>Methanobacteriota</taxon>
        <taxon>Methanonatronarchaeia</taxon>
        <taxon>Methanonatronarchaeales</taxon>
        <taxon>Methanonatronarchaeaceae</taxon>
        <taxon>Candidatus Methanohalarchaeum</taxon>
    </lineage>
</organism>
<dbReference type="Pfam" id="PF13186">
    <property type="entry name" value="SPASM"/>
    <property type="match status" value="1"/>
</dbReference>
<dbReference type="CDD" id="cd21123">
    <property type="entry name" value="SPASM_MftC-like"/>
    <property type="match status" value="1"/>
</dbReference>
<dbReference type="InterPro" id="IPR006638">
    <property type="entry name" value="Elp3/MiaA/NifB-like_rSAM"/>
</dbReference>
<evidence type="ECO:0000256" key="1">
    <source>
        <dbReference type="ARBA" id="ARBA00001966"/>
    </source>
</evidence>
<keyword evidence="5" id="KW-0408">Iron</keyword>
<keyword evidence="2" id="KW-0004">4Fe-4S</keyword>
<dbReference type="InterPro" id="IPR058240">
    <property type="entry name" value="rSAM_sf"/>
</dbReference>
<dbReference type="InterPro" id="IPR007197">
    <property type="entry name" value="rSAM"/>
</dbReference>
<dbReference type="STRING" id="1903181.BTN85_0650"/>
<gene>
    <name evidence="8" type="ORF">BTN85_0650</name>
</gene>
<name>A0A1Q6DUY5_METT1</name>
<evidence type="ECO:0000256" key="3">
    <source>
        <dbReference type="ARBA" id="ARBA00022691"/>
    </source>
</evidence>
<dbReference type="AlphaFoldDB" id="A0A1Q6DUY5"/>
<dbReference type="InterPro" id="IPR023885">
    <property type="entry name" value="4Fe4S-binding_SPASM_dom"/>
</dbReference>
<evidence type="ECO:0000313" key="9">
    <source>
        <dbReference type="Proteomes" id="UP000185744"/>
    </source>
</evidence>
<dbReference type="SFLD" id="SFLDG01386">
    <property type="entry name" value="main_SPASM_domain-containing"/>
    <property type="match status" value="1"/>
</dbReference>
<dbReference type="GO" id="GO:0046872">
    <property type="term" value="F:metal ion binding"/>
    <property type="evidence" value="ECO:0007669"/>
    <property type="project" value="UniProtKB-KW"/>
</dbReference>
<evidence type="ECO:0000259" key="7">
    <source>
        <dbReference type="PROSITE" id="PS51918"/>
    </source>
</evidence>
<comment type="cofactor">
    <cofactor evidence="1">
        <name>[4Fe-4S] cluster</name>
        <dbReference type="ChEBI" id="CHEBI:49883"/>
    </cofactor>
</comment>
<accession>A0A1Q6DUY5</accession>
<dbReference type="GO" id="GO:0051539">
    <property type="term" value="F:4 iron, 4 sulfur cluster binding"/>
    <property type="evidence" value="ECO:0007669"/>
    <property type="project" value="UniProtKB-KW"/>
</dbReference>
<dbReference type="SUPFAM" id="SSF102114">
    <property type="entry name" value="Radical SAM enzymes"/>
    <property type="match status" value="1"/>
</dbReference>
<dbReference type="InterPro" id="IPR034391">
    <property type="entry name" value="AdoMet-like_SPASM_containing"/>
</dbReference>
<dbReference type="SMART" id="SM00729">
    <property type="entry name" value="Elp3"/>
    <property type="match status" value="1"/>
</dbReference>
<keyword evidence="6" id="KW-0411">Iron-sulfur</keyword>
<dbReference type="Proteomes" id="UP000185744">
    <property type="component" value="Unassembled WGS sequence"/>
</dbReference>
<proteinExistence type="predicted"/>
<keyword evidence="3" id="KW-0949">S-adenosyl-L-methionine</keyword>
<dbReference type="InterPro" id="IPR030896">
    <property type="entry name" value="rSAM_AhbD_hemeb"/>
</dbReference>
<dbReference type="Pfam" id="PF04055">
    <property type="entry name" value="Radical_SAM"/>
    <property type="match status" value="1"/>
</dbReference>
<dbReference type="SFLD" id="SFLDS00029">
    <property type="entry name" value="Radical_SAM"/>
    <property type="match status" value="1"/>
</dbReference>